<keyword evidence="2" id="KW-0808">Transferase</keyword>
<keyword evidence="3" id="KW-1185">Reference proteome</keyword>
<evidence type="ECO:0000313" key="2">
    <source>
        <dbReference type="EMBL" id="TWV98716.1"/>
    </source>
</evidence>
<evidence type="ECO:0000313" key="3">
    <source>
        <dbReference type="Proteomes" id="UP000318815"/>
    </source>
</evidence>
<dbReference type="EMBL" id="VOHS01000024">
    <property type="protein sequence ID" value="TWV98716.1"/>
    <property type="molecule type" value="Genomic_DNA"/>
</dbReference>
<dbReference type="Gene3D" id="3.40.50.150">
    <property type="entry name" value="Vaccinia Virus protein VP39"/>
    <property type="match status" value="1"/>
</dbReference>
<dbReference type="GO" id="GO:0008168">
    <property type="term" value="F:methyltransferase activity"/>
    <property type="evidence" value="ECO:0007669"/>
    <property type="project" value="UniProtKB-KW"/>
</dbReference>
<dbReference type="SUPFAM" id="SSF53335">
    <property type="entry name" value="S-adenosyl-L-methionine-dependent methyltransferases"/>
    <property type="match status" value="1"/>
</dbReference>
<dbReference type="OrthoDB" id="836632at2"/>
<name>A0A5C6LQ82_9BACT</name>
<comment type="caution">
    <text evidence="2">The sequence shown here is derived from an EMBL/GenBank/DDBJ whole genome shotgun (WGS) entry which is preliminary data.</text>
</comment>
<dbReference type="CDD" id="cd02440">
    <property type="entry name" value="AdoMet_MTases"/>
    <property type="match status" value="1"/>
</dbReference>
<reference evidence="2 3" key="1">
    <citation type="submission" date="2019-08" db="EMBL/GenBank/DDBJ databases">
        <title>Whole genome sequencing of chitin degrading bacteria Chitinophaga pinensis YS16.</title>
        <authorList>
            <person name="Singh R.P."/>
            <person name="Manchanda G."/>
            <person name="Maurya I.K."/>
            <person name="Joshi N.K."/>
            <person name="Srivastava A.K."/>
        </authorList>
    </citation>
    <scope>NUCLEOTIDE SEQUENCE [LARGE SCALE GENOMIC DNA]</scope>
    <source>
        <strain evidence="2 3">YS-16</strain>
    </source>
</reference>
<dbReference type="AlphaFoldDB" id="A0A5C6LQ82"/>
<dbReference type="Pfam" id="PF08242">
    <property type="entry name" value="Methyltransf_12"/>
    <property type="match status" value="1"/>
</dbReference>
<dbReference type="InterPro" id="IPR029063">
    <property type="entry name" value="SAM-dependent_MTases_sf"/>
</dbReference>
<proteinExistence type="predicted"/>
<dbReference type="GO" id="GO:0032259">
    <property type="term" value="P:methylation"/>
    <property type="evidence" value="ECO:0007669"/>
    <property type="project" value="UniProtKB-KW"/>
</dbReference>
<sequence length="216" mass="25165">MKNNYDNIARYYDFLSGIVFGSSQKDAQTALLSYIPPNSTILIAGGGTGWILERIAAQCAPGQRIYYVEISANMIARAKERHYQPNEVHFIHLAIEDFNLSQTGISGFDIIITPFLFDNFKMERVPQLFRHLDTLLLPDGRWLFTDFHYQQQAPYWQQLLLNSMYLFFRILCAVEASALANMRPLFAAAGYIPEYEIYYFRKFIWSAVYRKRKQQA</sequence>
<keyword evidence="2" id="KW-0489">Methyltransferase</keyword>
<protein>
    <submittedName>
        <fullName evidence="2">Class I SAM-dependent methyltransferase</fullName>
    </submittedName>
</protein>
<dbReference type="RefSeq" id="WP_146306744.1">
    <property type="nucleotide sequence ID" value="NZ_VOHS01000024.1"/>
</dbReference>
<gene>
    <name evidence="2" type="ORF">FEF09_19995</name>
</gene>
<organism evidence="2 3">
    <name type="scientific">Chitinophaga pinensis</name>
    <dbReference type="NCBI Taxonomy" id="79329"/>
    <lineage>
        <taxon>Bacteria</taxon>
        <taxon>Pseudomonadati</taxon>
        <taxon>Bacteroidota</taxon>
        <taxon>Chitinophagia</taxon>
        <taxon>Chitinophagales</taxon>
        <taxon>Chitinophagaceae</taxon>
        <taxon>Chitinophaga</taxon>
    </lineage>
</organism>
<dbReference type="InterPro" id="IPR013217">
    <property type="entry name" value="Methyltransf_12"/>
</dbReference>
<evidence type="ECO:0000259" key="1">
    <source>
        <dbReference type="Pfam" id="PF08242"/>
    </source>
</evidence>
<accession>A0A5C6LQ82</accession>
<dbReference type="Proteomes" id="UP000318815">
    <property type="component" value="Unassembled WGS sequence"/>
</dbReference>
<feature type="domain" description="Methyltransferase type 12" evidence="1">
    <location>
        <begin position="43"/>
        <end position="141"/>
    </location>
</feature>